<comment type="subcellular location">
    <subcellularLocation>
        <location evidence="2">Mitochondrion</location>
    </subcellularLocation>
</comment>
<dbReference type="GO" id="GO:0051015">
    <property type="term" value="F:actin filament binding"/>
    <property type="evidence" value="ECO:0007669"/>
    <property type="project" value="TreeGrafter"/>
</dbReference>
<dbReference type="Gene3D" id="3.30.70.2740">
    <property type="match status" value="2"/>
</dbReference>
<evidence type="ECO:0000313" key="21">
    <source>
        <dbReference type="Proteomes" id="UP000663824"/>
    </source>
</evidence>
<dbReference type="SMART" id="SM00498">
    <property type="entry name" value="FH2"/>
    <property type="match status" value="1"/>
</dbReference>
<dbReference type="Pfam" id="PF01565">
    <property type="entry name" value="FAD_binding_4"/>
    <property type="match status" value="2"/>
</dbReference>
<dbReference type="InterPro" id="IPR041387">
    <property type="entry name" value="FHOD1_GBD_N"/>
</dbReference>
<evidence type="ECO:0000256" key="16">
    <source>
        <dbReference type="SAM" id="MobiDB-lite"/>
    </source>
</evidence>
<dbReference type="SUPFAM" id="SSF55103">
    <property type="entry name" value="FAD-linked oxidases, C-terminal domain"/>
    <property type="match status" value="2"/>
</dbReference>
<keyword evidence="5" id="KW-0274">FAD</keyword>
<dbReference type="FunFam" id="3.30.70.2740:FF:000001">
    <property type="entry name" value="D-lactate dehydrogenase mitochondrial"/>
    <property type="match status" value="2"/>
</dbReference>
<evidence type="ECO:0000256" key="8">
    <source>
        <dbReference type="ARBA" id="ARBA00023002"/>
    </source>
</evidence>
<feature type="domain" description="FAD-binding PCMH-type" evidence="18">
    <location>
        <begin position="1417"/>
        <end position="1597"/>
    </location>
</feature>
<dbReference type="InterPro" id="IPR016166">
    <property type="entry name" value="FAD-bd_PCMH"/>
</dbReference>
<dbReference type="Gene3D" id="1.20.58.2220">
    <property type="entry name" value="Formin, FH2 domain"/>
    <property type="match status" value="1"/>
</dbReference>
<keyword evidence="6" id="KW-0809">Transit peptide</keyword>
<evidence type="ECO:0000256" key="4">
    <source>
        <dbReference type="ARBA" id="ARBA00022630"/>
    </source>
</evidence>
<dbReference type="PANTHER" id="PTHR45920">
    <property type="entry name" value="FORMIN HOMOLOGY 2 DOMAIN CONTAINING, ISOFORM I"/>
    <property type="match status" value="1"/>
</dbReference>
<dbReference type="FunFam" id="1.10.45.10:FF:000001">
    <property type="entry name" value="D-lactate dehydrogenase mitochondrial"/>
    <property type="match status" value="2"/>
</dbReference>
<keyword evidence="8" id="KW-0560">Oxidoreductase</keyword>
<dbReference type="InterPro" id="IPR016169">
    <property type="entry name" value="FAD-bd_PCMH_sub2"/>
</dbReference>
<dbReference type="SUPFAM" id="SSF101447">
    <property type="entry name" value="Formin homology 2 domain (FH2 domain)"/>
    <property type="match status" value="1"/>
</dbReference>
<organism evidence="20 21">
    <name type="scientific">Rotaria magnacalcarata</name>
    <dbReference type="NCBI Taxonomy" id="392030"/>
    <lineage>
        <taxon>Eukaryota</taxon>
        <taxon>Metazoa</taxon>
        <taxon>Spiralia</taxon>
        <taxon>Gnathifera</taxon>
        <taxon>Rotifera</taxon>
        <taxon>Eurotatoria</taxon>
        <taxon>Bdelloidea</taxon>
        <taxon>Philodinida</taxon>
        <taxon>Philodinidae</taxon>
        <taxon>Rotaria</taxon>
    </lineage>
</organism>
<dbReference type="InterPro" id="IPR015425">
    <property type="entry name" value="FH2_Formin"/>
</dbReference>
<dbReference type="SMART" id="SM00248">
    <property type="entry name" value="ANK"/>
    <property type="match status" value="4"/>
</dbReference>
<evidence type="ECO:0000256" key="5">
    <source>
        <dbReference type="ARBA" id="ARBA00022827"/>
    </source>
</evidence>
<dbReference type="GO" id="GO:0030866">
    <property type="term" value="P:cortical actin cytoskeleton organization"/>
    <property type="evidence" value="ECO:0007669"/>
    <property type="project" value="TreeGrafter"/>
</dbReference>
<dbReference type="InterPro" id="IPR016024">
    <property type="entry name" value="ARM-type_fold"/>
</dbReference>
<dbReference type="PROSITE" id="PS51232">
    <property type="entry name" value="GBD_FH3"/>
    <property type="match status" value="1"/>
</dbReference>
<keyword evidence="7" id="KW-0007">Acetylation</keyword>
<dbReference type="FunFam" id="3.30.43.10:FF:000010">
    <property type="entry name" value="probable D-lactate dehydrogenase, mitochondrial"/>
    <property type="match status" value="2"/>
</dbReference>
<dbReference type="Gene3D" id="1.25.40.20">
    <property type="entry name" value="Ankyrin repeat-containing domain"/>
    <property type="match status" value="1"/>
</dbReference>
<feature type="domain" description="FH2" evidence="19">
    <location>
        <begin position="770"/>
        <end position="1174"/>
    </location>
</feature>
<keyword evidence="9" id="KW-0496">Mitochondrion</keyword>
<dbReference type="EMBL" id="CAJNRE010017416">
    <property type="protein sequence ID" value="CAF2154288.1"/>
    <property type="molecule type" value="Genomic_DNA"/>
</dbReference>
<feature type="region of interest" description="Disordered" evidence="16">
    <location>
        <begin position="424"/>
        <end position="488"/>
    </location>
</feature>
<feature type="compositionally biased region" description="Pro residues" evidence="16">
    <location>
        <begin position="701"/>
        <end position="748"/>
    </location>
</feature>
<dbReference type="Gene3D" id="1.10.45.10">
    <property type="entry name" value="Vanillyl-alcohol Oxidase, Chain A, domain 4"/>
    <property type="match status" value="2"/>
</dbReference>
<comment type="similarity">
    <text evidence="3">Belongs to the FAD-binding oxidoreductase/transferase type 4 family.</text>
</comment>
<evidence type="ECO:0000256" key="2">
    <source>
        <dbReference type="ARBA" id="ARBA00004173"/>
    </source>
</evidence>
<sequence length="2969" mass="331817">MWQTQGKGIFTDNSNPSSSTLQCRIQFLDDIDPFSSVNLPEPARPPSFTFLTSTILSNQIHSVHKILDAPHNISDSTLELCRQDGSKTEFGPYLELDQTLDEQREDIEAFTQGFKWSIVLRTQLNVRVQACIDKLLNSDGRELRRSLFSLKQIFQDDKDLVHEFVNNQGLQCLIKIGGAADQNYQNYILRALGQLMLYVDGMNAVINQNEVVQWLYSLVESNFRLVVKTSLKLLIVFAEYAESNASLILSAVTQVDQSDKRPLWSNAMKILNEMDNSGTEVVLLIITLFNTVLSAISDQDTFYDITDSLEQQGMQRCTQFYLNRKPIEADLVEQFQIFDAALRREDGEDDSSILQSIRRTPRTKSLFERMSSRRVSSVDSNCSYDNQQEPTIISNTDDQEFSQIHLDLTDSALPQYNDVIMSSNEQDDSTVSFNGDIDDDGDSDERKTRAKSMIDNRQSMRSSASYTFEPNLSFKKKEQEVPKPLPDNSAIRRMQDRWETEILHRELPRTTLNEGTHNRWGANNDEPNHQQTLKPLTNLGNHIVPSSSFTRLPANNESVSSPFNHQRPANNHSSIETLARQITVSTMHGNDGSLTNGQATIIVKDPKVIPSSELIGAVTRAKDGLQAATSKSPHISTTCFTLPGQYPDSLLSKHLTEHDLQWEYVISKPLDRKLRVQDLNFEELDEQDDASIMNIITGRTGPPPPPPSMMNGNGPPPPPPPPPPFPSMMAGGPPPPPIGCPPPPPPPPFLPRGMAPPPFTMNNGNTWGESSSSNNKSVKTLRLHWREAAPNMMLSTTPGTNDSLWSSLNKVKLDTEKLSKLFELKQAEVKVKKSGDIKKEITVLDPKRSNAINIGLTVLPTARTIKAAILKMDGSVINKEGIEKLLTMLPTEEEKNRIIEAQMANSDIPLGNAEYFLLTIGAVVELEARLKLWLFKLDFDNIELEIAEPLMDLKNGMRNLKENITFRRILEVLLAVGNFLNGAESIGFQLDYLSKVPEVKDTIQKHSLLFHVCNIVVEKYPDTSDFYSELGEITRCSKIDFDEIELKLAKLENDCRGAFEHLKAISKHETLQVKTKVDIKMHGKSYNVTLAEFLTDCAERVCLLKIIQTRVLNRFRRFLLWLGYPLGIIQETKITQFCKILSEFALEYRTTRERITTQKQKKQNRGERNKTRGKLITEIISEKGNPLADVLLNGFRTDDESSSYCEPPKAKYSSPTIPQSYNTLKPASPMRDKSSRQQTNLKSAQPDMLSDLAAAVRSSSKDGQAMPGHRLRQKASVNNLQKSPASASPTLNTLQSMKSNENEGFDTSDELLDTLVKNATLTSSKDAIKQRRIARYAQRQSLRRTLQINLNEEEQAQVDASMSIKQSQKVFSLCKLIRRCASTKALATDLKHIVGTDNATSSTAVREQHNHDESYHAGRSPDVVVYTRTTHEVSQVVKYCAAKRIPIIPFGTGTGLEGGVTAIEGGVCLDLSRMNKVLQVNPEDFDCTVQAGVTRNALNSYIRDTGLQFPIDPGADASLGGMCATSASGTMAVRYGTMRENVMNLEVVLADGTIIKTAGLKGRSRKTSAGYNLTNLFVGQEGTLGIITEATLKLHATPEAVLSAVAPFKDFQGAVNATVAIMQSGLPVARIEFLDEKMVDACNRFSKLDLDVAPTLFLEFHGSKNNIEAQGKTAEETCKSFECLEFIFTTDIDRRNDLWKARHNVWYAAHALRPGSKCYSTDVCVPISSLPGIIAFSRDELRRLQLLGLILGHVGDGNFHVVLVIDPKDLEEIKRVHEFSIILAREALRMNGTITGEHGIGLGKKQLLIDEFGLEGINTMKFIKKALDPLNILNPGKITIKMNIIRTRTTPISNIFRQLTPRYASSQTLVADLKQIVGNDNVSNTAAVLEQHSHDESYHAGHAPDVVAFAQSTDHVSRVVKYCAAKRIPIIPFGTGTGLEGGVTARQGGVTLNLSRMNKVLQVNPEDFDCTVQAGVTRNALNSYIRDTGLQFPIDPGADASLGGMCATSASGTMAVRYGTMRENVMNLEVVLADGTIIKTAGLKGRSRKTSAGYNLTNLFVGQEGTLGIITEATLKLHATPEAVLSAVAPFKDFQGAVNATVAIMQSGLPVARIEFLDEKMVDACNRFSKLDLDVAPTLFLEFHGSKSNIETQGQIAEETCKSYECLKFNFATDPEKRSELWKARHSAWYAAQALKPGSKGYSTDVCVPISALPGIVTFAKDELKRLSLLGPIVGHVGDGNFHVFVIVDPKNPKDMELVHEYSVALAREALRVNGTVTGEHGIGLGKKKLLVEEFGPSGINTMKAIKQALDPLNILNPGKVFNKRVDAMTTLLFFDYPDEHLFSPSPVAANQVLSEINSPIFSALSCTDTKSSLYLSQTSSNGSPPQSIPYSPNLCNDPSRLTHAKNEMIDFSLMTKSTEKLQIIAQPKAFYRERYCSETDPTKHRAQRFIRADDDTGKHEYPTIEIPRKWHDLNRDLYIRVTLVTISSDKVSVICIHPYAIDTPENNVLRDTYNNSLYFPINREEMLSGKKSFRLSRKKMIQHDLKLYGPLRLFHSNENDIQRVTNSHDAKQIIETYQLWKSQLVFTIAERLYHNNFPISILSTSVTTQIMCDEASRRDKPLINDTNMIDDDFSIKCTPRKGDWNGGDDILMTIPRFDKRKVFHIYFDYGSMGKLDDIKATLVDSRTIFFQTPPCSILATERNFTVPIIVIQNDIIIARIDFIYLTPVKITINSCSRCQYEMMNNKRRYFILDPTEPEGGDLLVQQMNRLTTEEKYIETNRRHINDDKISKIDKYLGQLQDAIVEFVRTNNPSRLFRRTRLLLVKYDQSPPPLDDAIRNGHFDIALKLIEQVVDMSSTSPGLLERKNNDGETPLLLAAKLNQWILVEAIIKKRLDLTENTDENDNNILHLLANIPDNKACETIKNVLQLLPNNIRVNLLKQKNKDNQTPIEIAQFKNNTHCADLLNKS</sequence>
<feature type="region of interest" description="Disordered" evidence="16">
    <location>
        <begin position="696"/>
        <end position="748"/>
    </location>
</feature>
<dbReference type="InterPro" id="IPR036770">
    <property type="entry name" value="Ankyrin_rpt-contain_sf"/>
</dbReference>
<comment type="catalytic activity">
    <reaction evidence="12">
        <text>(R)-lactate + 2 Fe(III)-[cytochrome c] = 2 Fe(II)-[cytochrome c] + pyruvate + 2 H(+)</text>
        <dbReference type="Rhea" id="RHEA:13521"/>
        <dbReference type="Rhea" id="RHEA-COMP:10350"/>
        <dbReference type="Rhea" id="RHEA-COMP:14399"/>
        <dbReference type="ChEBI" id="CHEBI:15361"/>
        <dbReference type="ChEBI" id="CHEBI:15378"/>
        <dbReference type="ChEBI" id="CHEBI:16004"/>
        <dbReference type="ChEBI" id="CHEBI:29033"/>
        <dbReference type="ChEBI" id="CHEBI:29034"/>
        <dbReference type="EC" id="1.1.2.4"/>
    </reaction>
    <physiologicalReaction direction="left-to-right" evidence="12">
        <dbReference type="Rhea" id="RHEA:13522"/>
    </physiologicalReaction>
</comment>
<comment type="caution">
    <text evidence="20">The sequence shown here is derived from an EMBL/GenBank/DDBJ whole genome shotgun (WGS) entry which is preliminary data.</text>
</comment>
<dbReference type="InterPro" id="IPR014768">
    <property type="entry name" value="GBD/FH3_dom"/>
</dbReference>
<dbReference type="GO" id="GO:0005739">
    <property type="term" value="C:mitochondrion"/>
    <property type="evidence" value="ECO:0007669"/>
    <property type="project" value="UniProtKB-SubCell"/>
</dbReference>
<evidence type="ECO:0000256" key="11">
    <source>
        <dbReference type="ARBA" id="ARBA00038897"/>
    </source>
</evidence>
<dbReference type="Pfam" id="PF02913">
    <property type="entry name" value="FAD-oxidase_C"/>
    <property type="match status" value="2"/>
</dbReference>
<dbReference type="Gene3D" id="3.30.465.10">
    <property type="match status" value="2"/>
</dbReference>
<dbReference type="GO" id="GO:0071949">
    <property type="term" value="F:FAD binding"/>
    <property type="evidence" value="ECO:0007669"/>
    <property type="project" value="InterPro"/>
</dbReference>
<dbReference type="PROSITE" id="PS51444">
    <property type="entry name" value="FH2"/>
    <property type="match status" value="1"/>
</dbReference>
<protein>
    <recommendedName>
        <fullName evidence="15">Probable D-lactate dehydrogenase, mitochondrial</fullName>
        <ecNumber evidence="11">1.1.2.4</ecNumber>
    </recommendedName>
</protein>
<accession>A0A816Y310</accession>
<evidence type="ECO:0000256" key="6">
    <source>
        <dbReference type="ARBA" id="ARBA00022946"/>
    </source>
</evidence>
<dbReference type="FunFam" id="3.30.465.10:FF:000030">
    <property type="entry name" value="probable D-lactate dehydrogenase, mitochondrial"/>
    <property type="match status" value="2"/>
</dbReference>
<dbReference type="InterPro" id="IPR016164">
    <property type="entry name" value="FAD-linked_Oxase-like_C"/>
</dbReference>
<evidence type="ECO:0000256" key="7">
    <source>
        <dbReference type="ARBA" id="ARBA00022990"/>
    </source>
</evidence>
<keyword evidence="10" id="KW-0009">Actin-binding</keyword>
<reference evidence="20" key="1">
    <citation type="submission" date="2021-02" db="EMBL/GenBank/DDBJ databases">
        <authorList>
            <person name="Nowell W R."/>
        </authorList>
    </citation>
    <scope>NUCLEOTIDE SEQUENCE</scope>
</reference>
<dbReference type="SUPFAM" id="SSF48403">
    <property type="entry name" value="Ankyrin repeat"/>
    <property type="match status" value="1"/>
</dbReference>
<evidence type="ECO:0000259" key="19">
    <source>
        <dbReference type="PROSITE" id="PS51444"/>
    </source>
</evidence>
<feature type="compositionally biased region" description="Polar residues" evidence="16">
    <location>
        <begin position="424"/>
        <end position="433"/>
    </location>
</feature>
<dbReference type="Pfam" id="PF18382">
    <property type="entry name" value="Formin_GBD_N"/>
    <property type="match status" value="1"/>
</dbReference>
<dbReference type="SUPFAM" id="SSF48371">
    <property type="entry name" value="ARM repeat"/>
    <property type="match status" value="1"/>
</dbReference>
<dbReference type="InterPro" id="IPR016171">
    <property type="entry name" value="Vanillyl_alc_oxidase_C-sub2"/>
</dbReference>
<dbReference type="EC" id="1.1.2.4" evidence="11"/>
<feature type="compositionally biased region" description="Polar residues" evidence="16">
    <location>
        <begin position="455"/>
        <end position="470"/>
    </location>
</feature>
<dbReference type="PROSITE" id="PS51387">
    <property type="entry name" value="FAD_PCMH"/>
    <property type="match status" value="2"/>
</dbReference>
<dbReference type="FunFam" id="1.25.10.10:FF:000056">
    <property type="entry name" value="FH1/FH2 domain-containing protein 3 isoform X1"/>
    <property type="match status" value="1"/>
</dbReference>
<comment type="function">
    <text evidence="13">Involved in D-lactate, but not L-lactate catabolic process.</text>
</comment>
<feature type="domain" description="FAD-binding PCMH-type" evidence="18">
    <location>
        <begin position="1899"/>
        <end position="2080"/>
    </location>
</feature>
<dbReference type="InterPro" id="IPR056771">
    <property type="entry name" value="FH3_FHOD1-3-like"/>
</dbReference>
<dbReference type="InterPro" id="IPR002110">
    <property type="entry name" value="Ankyrin_rpt"/>
</dbReference>
<evidence type="ECO:0000256" key="9">
    <source>
        <dbReference type="ARBA" id="ARBA00023128"/>
    </source>
</evidence>
<evidence type="ECO:0000256" key="15">
    <source>
        <dbReference type="ARBA" id="ARBA00072812"/>
    </source>
</evidence>
<feature type="domain" description="GBD/FH3" evidence="17">
    <location>
        <begin position="65"/>
        <end position="424"/>
    </location>
</feature>
<keyword evidence="4" id="KW-0285">Flavoprotein</keyword>
<evidence type="ECO:0000256" key="3">
    <source>
        <dbReference type="ARBA" id="ARBA00008000"/>
    </source>
</evidence>
<comment type="subunit">
    <text evidence="14">Interacts with CSRP3.</text>
</comment>
<dbReference type="InterPro" id="IPR011989">
    <property type="entry name" value="ARM-like"/>
</dbReference>
<dbReference type="Proteomes" id="UP000663824">
    <property type="component" value="Unassembled WGS sequence"/>
</dbReference>
<feature type="compositionally biased region" description="Polar residues" evidence="16">
    <location>
        <begin position="1213"/>
        <end position="1225"/>
    </location>
</feature>
<evidence type="ECO:0000259" key="18">
    <source>
        <dbReference type="PROSITE" id="PS51387"/>
    </source>
</evidence>
<dbReference type="InterPro" id="IPR004113">
    <property type="entry name" value="FAD-bd_oxidored_4_C"/>
</dbReference>
<gene>
    <name evidence="20" type="ORF">MBJ925_LOCUS31852</name>
</gene>
<dbReference type="Pfam" id="PF24959">
    <property type="entry name" value="FH3_FHOD1-3"/>
    <property type="match status" value="1"/>
</dbReference>
<dbReference type="GO" id="GO:0005856">
    <property type="term" value="C:cytoskeleton"/>
    <property type="evidence" value="ECO:0007669"/>
    <property type="project" value="TreeGrafter"/>
</dbReference>
<evidence type="ECO:0000259" key="17">
    <source>
        <dbReference type="PROSITE" id="PS51232"/>
    </source>
</evidence>
<comment type="cofactor">
    <cofactor evidence="1">
        <name>FAD</name>
        <dbReference type="ChEBI" id="CHEBI:57692"/>
    </cofactor>
</comment>
<dbReference type="GO" id="GO:0004458">
    <property type="term" value="F:D-lactate dehydrogenase (cytochrome) activity"/>
    <property type="evidence" value="ECO:0007669"/>
    <property type="project" value="UniProtKB-EC"/>
</dbReference>
<dbReference type="InterPro" id="IPR036318">
    <property type="entry name" value="FAD-bd_PCMH-like_sf"/>
</dbReference>
<evidence type="ECO:0000256" key="14">
    <source>
        <dbReference type="ARBA" id="ARBA00063083"/>
    </source>
</evidence>
<dbReference type="SUPFAM" id="SSF56176">
    <property type="entry name" value="FAD-binding/transporter-associated domain-like"/>
    <property type="match status" value="2"/>
</dbReference>
<evidence type="ECO:0000256" key="13">
    <source>
        <dbReference type="ARBA" id="ARBA00053432"/>
    </source>
</evidence>
<name>A0A816Y310_9BILA</name>
<evidence type="ECO:0000256" key="1">
    <source>
        <dbReference type="ARBA" id="ARBA00001974"/>
    </source>
</evidence>
<dbReference type="InterPro" id="IPR042201">
    <property type="entry name" value="FH2_Formin_sf"/>
</dbReference>
<evidence type="ECO:0000256" key="10">
    <source>
        <dbReference type="ARBA" id="ARBA00023203"/>
    </source>
</evidence>
<proteinExistence type="inferred from homology"/>
<feature type="region of interest" description="Disordered" evidence="16">
    <location>
        <begin position="538"/>
        <end position="571"/>
    </location>
</feature>
<dbReference type="InterPro" id="IPR006094">
    <property type="entry name" value="Oxid_FAD_bind_N"/>
</dbReference>
<dbReference type="PANTHER" id="PTHR45920:SF4">
    <property type="entry name" value="FORMIN HOMOLOGY 2 DOMAIN CONTAINING, ISOFORM I"/>
    <property type="match status" value="1"/>
</dbReference>
<dbReference type="Gene3D" id="1.25.10.10">
    <property type="entry name" value="Leucine-rich Repeat Variant"/>
    <property type="match status" value="1"/>
</dbReference>
<evidence type="ECO:0000256" key="12">
    <source>
        <dbReference type="ARBA" id="ARBA00051477"/>
    </source>
</evidence>
<dbReference type="Pfam" id="PF02181">
    <property type="entry name" value="FH2"/>
    <property type="match status" value="1"/>
</dbReference>
<feature type="region of interest" description="Disordered" evidence="16">
    <location>
        <begin position="1201"/>
        <end position="1247"/>
    </location>
</feature>
<evidence type="ECO:0000313" key="20">
    <source>
        <dbReference type="EMBL" id="CAF2154288.1"/>
    </source>
</evidence>